<keyword evidence="2" id="KW-0430">Lectin</keyword>
<evidence type="ECO:0000313" key="6">
    <source>
        <dbReference type="EMBL" id="KAG6485391.1"/>
    </source>
</evidence>
<evidence type="ECO:0000313" key="7">
    <source>
        <dbReference type="Proteomes" id="UP000734854"/>
    </source>
</evidence>
<protein>
    <recommendedName>
        <fullName evidence="5">Legume lectin domain-containing protein</fullName>
    </recommendedName>
</protein>
<sequence>MATSSASAFALAVLLLPLVIASSSVADQNKGKPFFFSYVGSDKNRTLGSEFALYGDAELSDSAVRLTRPAKASTGRVAYREPVRFFGTSPGFSSSFSFALSPGHGGGLAFFLSPSGVQLEPVNGHWSRVSTSLVAVRFETAKADKITNLTETLIEIDVESSNLSGNNLVLDLDNGRKFKSWIDYDGESKRIEVRLSLEKESKPINFSISYSMDLSYLLWREAALVVLSSWSSHSSQGSSIYSWNFTQKHGAPFLMHSEPLDPNSFLARSNESAPVHPIRSYPWEALIAMVFAAACGAMLAFFTVFVWSALRSRRPVAPVDCPVPTVGIACEKMESVGVKILENDK</sequence>
<dbReference type="EMBL" id="JACMSC010000015">
    <property type="protein sequence ID" value="KAG6485391.1"/>
    <property type="molecule type" value="Genomic_DNA"/>
</dbReference>
<dbReference type="InterPro" id="IPR013320">
    <property type="entry name" value="ConA-like_dom_sf"/>
</dbReference>
<dbReference type="GO" id="GO:0030246">
    <property type="term" value="F:carbohydrate binding"/>
    <property type="evidence" value="ECO:0007669"/>
    <property type="project" value="UniProtKB-KW"/>
</dbReference>
<dbReference type="InterPro" id="IPR001220">
    <property type="entry name" value="Legume_lectin_dom"/>
</dbReference>
<name>A0A8J5KM66_ZINOF</name>
<evidence type="ECO:0000256" key="1">
    <source>
        <dbReference type="ARBA" id="ARBA00007606"/>
    </source>
</evidence>
<evidence type="ECO:0000256" key="3">
    <source>
        <dbReference type="SAM" id="Phobius"/>
    </source>
</evidence>
<dbReference type="Gene3D" id="2.60.120.200">
    <property type="match status" value="1"/>
</dbReference>
<gene>
    <name evidence="6" type="ORF">ZIOFF_053928</name>
</gene>
<evidence type="ECO:0000256" key="2">
    <source>
        <dbReference type="ARBA" id="ARBA00022734"/>
    </source>
</evidence>
<evidence type="ECO:0000256" key="4">
    <source>
        <dbReference type="SAM" id="SignalP"/>
    </source>
</evidence>
<keyword evidence="3" id="KW-1133">Transmembrane helix</keyword>
<dbReference type="PANTHER" id="PTHR32401">
    <property type="entry name" value="CONCANAVALIN A-LIKE LECTIN FAMILY PROTEIN"/>
    <property type="match status" value="1"/>
</dbReference>
<keyword evidence="3" id="KW-0812">Transmembrane</keyword>
<feature type="chain" id="PRO_5035307746" description="Legume lectin domain-containing protein" evidence="4">
    <location>
        <begin position="22"/>
        <end position="345"/>
    </location>
</feature>
<reference evidence="6 7" key="1">
    <citation type="submission" date="2020-08" db="EMBL/GenBank/DDBJ databases">
        <title>Plant Genome Project.</title>
        <authorList>
            <person name="Zhang R.-G."/>
        </authorList>
    </citation>
    <scope>NUCLEOTIDE SEQUENCE [LARGE SCALE GENOMIC DNA]</scope>
    <source>
        <tissue evidence="6">Rhizome</tissue>
    </source>
</reference>
<keyword evidence="4" id="KW-0732">Signal</keyword>
<proteinExistence type="inferred from homology"/>
<feature type="transmembrane region" description="Helical" evidence="3">
    <location>
        <begin position="285"/>
        <end position="307"/>
    </location>
</feature>
<feature type="signal peptide" evidence="4">
    <location>
        <begin position="1"/>
        <end position="21"/>
    </location>
</feature>
<keyword evidence="7" id="KW-1185">Reference proteome</keyword>
<feature type="domain" description="Legume lectin" evidence="5">
    <location>
        <begin position="47"/>
        <end position="250"/>
    </location>
</feature>
<organism evidence="6 7">
    <name type="scientific">Zingiber officinale</name>
    <name type="common">Ginger</name>
    <name type="synonym">Amomum zingiber</name>
    <dbReference type="NCBI Taxonomy" id="94328"/>
    <lineage>
        <taxon>Eukaryota</taxon>
        <taxon>Viridiplantae</taxon>
        <taxon>Streptophyta</taxon>
        <taxon>Embryophyta</taxon>
        <taxon>Tracheophyta</taxon>
        <taxon>Spermatophyta</taxon>
        <taxon>Magnoliopsida</taxon>
        <taxon>Liliopsida</taxon>
        <taxon>Zingiberales</taxon>
        <taxon>Zingiberaceae</taxon>
        <taxon>Zingiber</taxon>
    </lineage>
</organism>
<comment type="similarity">
    <text evidence="1">Belongs to the leguminous lectin family.</text>
</comment>
<dbReference type="Pfam" id="PF00139">
    <property type="entry name" value="Lectin_legB"/>
    <property type="match status" value="1"/>
</dbReference>
<comment type="caution">
    <text evidence="6">The sequence shown here is derived from an EMBL/GenBank/DDBJ whole genome shotgun (WGS) entry which is preliminary data.</text>
</comment>
<accession>A0A8J5KM66</accession>
<dbReference type="PANTHER" id="PTHR32401:SF16">
    <property type="entry name" value="CONCANAVALIN A-LIKE LECTIN FAMILY PROTEIN"/>
    <property type="match status" value="1"/>
</dbReference>
<keyword evidence="3" id="KW-0472">Membrane</keyword>
<dbReference type="Proteomes" id="UP000734854">
    <property type="component" value="Unassembled WGS sequence"/>
</dbReference>
<dbReference type="AlphaFoldDB" id="A0A8J5KM66"/>
<dbReference type="InterPro" id="IPR050258">
    <property type="entry name" value="Leguminous_Lectin"/>
</dbReference>
<evidence type="ECO:0000259" key="5">
    <source>
        <dbReference type="Pfam" id="PF00139"/>
    </source>
</evidence>
<dbReference type="SUPFAM" id="SSF49899">
    <property type="entry name" value="Concanavalin A-like lectins/glucanases"/>
    <property type="match status" value="1"/>
</dbReference>